<proteinExistence type="predicted"/>
<keyword evidence="1" id="KW-1185">Reference proteome</keyword>
<protein>
    <submittedName>
        <fullName evidence="2">Uncharacterized protein</fullName>
    </submittedName>
</protein>
<evidence type="ECO:0000313" key="1">
    <source>
        <dbReference type="Proteomes" id="UP000887574"/>
    </source>
</evidence>
<evidence type="ECO:0000313" key="2">
    <source>
        <dbReference type="WBParaSite" id="jg1170"/>
    </source>
</evidence>
<dbReference type="AlphaFoldDB" id="A0A915CQY8"/>
<organism evidence="1 2">
    <name type="scientific">Ditylenchus dipsaci</name>
    <dbReference type="NCBI Taxonomy" id="166011"/>
    <lineage>
        <taxon>Eukaryota</taxon>
        <taxon>Metazoa</taxon>
        <taxon>Ecdysozoa</taxon>
        <taxon>Nematoda</taxon>
        <taxon>Chromadorea</taxon>
        <taxon>Rhabditida</taxon>
        <taxon>Tylenchina</taxon>
        <taxon>Tylenchomorpha</taxon>
        <taxon>Sphaerularioidea</taxon>
        <taxon>Anguinidae</taxon>
        <taxon>Anguininae</taxon>
        <taxon>Ditylenchus</taxon>
    </lineage>
</organism>
<dbReference type="Proteomes" id="UP000887574">
    <property type="component" value="Unplaced"/>
</dbReference>
<name>A0A915CQY8_9BILA</name>
<sequence length="175" mass="20635">MNSRTFGRPHRDVFLNFMSEFGFEKSGSKKWRYWINFLKHPTEEGKTVMEVLPCGPKHRQDAEKKMAKKCIICLAEGHVDAFCPCHNLKDKFSKRCKEKFDNRGFRWDKVFQEHLQDLFNPVFFENLSGGIKEGKKKDSFRFEDYASDLMINVSKNSSIKNMLKNWPELRIGKIS</sequence>
<reference evidence="2" key="1">
    <citation type="submission" date="2022-11" db="UniProtKB">
        <authorList>
            <consortium name="WormBaseParasite"/>
        </authorList>
    </citation>
    <scope>IDENTIFICATION</scope>
</reference>
<dbReference type="WBParaSite" id="jg1170">
    <property type="protein sequence ID" value="jg1170"/>
    <property type="gene ID" value="jg1170"/>
</dbReference>
<accession>A0A915CQY8</accession>